<evidence type="ECO:0000256" key="3">
    <source>
        <dbReference type="ARBA" id="ARBA00022692"/>
    </source>
</evidence>
<gene>
    <name evidence="8 11" type="primary">bamA</name>
    <name evidence="11" type="ORF">NIG5292_00336</name>
</gene>
<dbReference type="EMBL" id="CVQV01000002">
    <property type="protein sequence ID" value="CRK74309.1"/>
    <property type="molecule type" value="Genomic_DNA"/>
</dbReference>
<feature type="domain" description="POTRA" evidence="10">
    <location>
        <begin position="105"/>
        <end position="182"/>
    </location>
</feature>
<dbReference type="InterPro" id="IPR034746">
    <property type="entry name" value="POTRA"/>
</dbReference>
<dbReference type="NCBIfam" id="TIGR03303">
    <property type="entry name" value="OM_YaeT"/>
    <property type="match status" value="1"/>
</dbReference>
<dbReference type="PANTHER" id="PTHR12815">
    <property type="entry name" value="SORTING AND ASSEMBLY MACHINERY SAMM50 PROTEIN FAMILY MEMBER"/>
    <property type="match status" value="1"/>
</dbReference>
<dbReference type="Pfam" id="PF01103">
    <property type="entry name" value="Omp85"/>
    <property type="match status" value="1"/>
</dbReference>
<proteinExistence type="inferred from homology"/>
<evidence type="ECO:0000256" key="8">
    <source>
        <dbReference type="HAMAP-Rule" id="MF_01430"/>
    </source>
</evidence>
<evidence type="ECO:0000259" key="10">
    <source>
        <dbReference type="PROSITE" id="PS51779"/>
    </source>
</evidence>
<keyword evidence="5 8" id="KW-0677">Repeat</keyword>
<dbReference type="GO" id="GO:0009279">
    <property type="term" value="C:cell outer membrane"/>
    <property type="evidence" value="ECO:0007669"/>
    <property type="project" value="UniProtKB-SubCell"/>
</dbReference>
<feature type="domain" description="POTRA" evidence="10">
    <location>
        <begin position="37"/>
        <end position="104"/>
    </location>
</feature>
<comment type="similarity">
    <text evidence="8">Belongs to the BamA family.</text>
</comment>
<keyword evidence="6 8" id="KW-0472">Membrane</keyword>
<name>A0A0U1NIF0_9RHOB</name>
<evidence type="ECO:0000256" key="6">
    <source>
        <dbReference type="ARBA" id="ARBA00023136"/>
    </source>
</evidence>
<protein>
    <recommendedName>
        <fullName evidence="8 9">Outer membrane protein assembly factor BamA</fullName>
    </recommendedName>
</protein>
<dbReference type="Pfam" id="PF07244">
    <property type="entry name" value="POTRA"/>
    <property type="match status" value="4"/>
</dbReference>
<keyword evidence="4 8" id="KW-0732">Signal</keyword>
<evidence type="ECO:0000256" key="9">
    <source>
        <dbReference type="NCBIfam" id="TIGR03303"/>
    </source>
</evidence>
<keyword evidence="2 8" id="KW-1134">Transmembrane beta strand</keyword>
<dbReference type="OrthoDB" id="9803054at2"/>
<feature type="signal peptide" evidence="8">
    <location>
        <begin position="1"/>
        <end position="34"/>
    </location>
</feature>
<keyword evidence="12" id="KW-1185">Reference proteome</keyword>
<organism evidence="11 12">
    <name type="scientific">Nereida ignava</name>
    <dbReference type="NCBI Taxonomy" id="282199"/>
    <lineage>
        <taxon>Bacteria</taxon>
        <taxon>Pseudomonadati</taxon>
        <taxon>Pseudomonadota</taxon>
        <taxon>Alphaproteobacteria</taxon>
        <taxon>Rhodobacterales</taxon>
        <taxon>Roseobacteraceae</taxon>
        <taxon>Nereida</taxon>
    </lineage>
</organism>
<dbReference type="GO" id="GO:0043165">
    <property type="term" value="P:Gram-negative-bacterium-type cell outer membrane assembly"/>
    <property type="evidence" value="ECO:0007669"/>
    <property type="project" value="UniProtKB-UniRule"/>
</dbReference>
<dbReference type="Gene3D" id="3.10.20.310">
    <property type="entry name" value="membrane protein fhac"/>
    <property type="match status" value="4"/>
</dbReference>
<keyword evidence="3 8" id="KW-0812">Transmembrane</keyword>
<dbReference type="Proteomes" id="UP000048949">
    <property type="component" value="Unassembled WGS sequence"/>
</dbReference>
<dbReference type="PROSITE" id="PS51779">
    <property type="entry name" value="POTRA"/>
    <property type="match status" value="3"/>
</dbReference>
<dbReference type="PIRSF" id="PIRSF006076">
    <property type="entry name" value="OM_assembly_OMP85"/>
    <property type="match status" value="1"/>
</dbReference>
<evidence type="ECO:0000313" key="11">
    <source>
        <dbReference type="EMBL" id="CRK74309.1"/>
    </source>
</evidence>
<evidence type="ECO:0000313" key="12">
    <source>
        <dbReference type="Proteomes" id="UP000048949"/>
    </source>
</evidence>
<dbReference type="PANTHER" id="PTHR12815:SF23">
    <property type="entry name" value="OUTER MEMBRANE PROTEIN ASSEMBLY FACTOR BAMA"/>
    <property type="match status" value="1"/>
</dbReference>
<evidence type="ECO:0000256" key="2">
    <source>
        <dbReference type="ARBA" id="ARBA00022452"/>
    </source>
</evidence>
<feature type="domain" description="POTRA" evidence="10">
    <location>
        <begin position="358"/>
        <end position="431"/>
    </location>
</feature>
<accession>A0A0U1NIF0</accession>
<evidence type="ECO:0000256" key="7">
    <source>
        <dbReference type="ARBA" id="ARBA00023237"/>
    </source>
</evidence>
<evidence type="ECO:0000256" key="5">
    <source>
        <dbReference type="ARBA" id="ARBA00022737"/>
    </source>
</evidence>
<dbReference type="AlphaFoldDB" id="A0A0U1NIF0"/>
<reference evidence="11 12" key="1">
    <citation type="submission" date="2015-04" db="EMBL/GenBank/DDBJ databases">
        <authorList>
            <person name="Syromyatnikov M.Y."/>
            <person name="Popov V.N."/>
        </authorList>
    </citation>
    <scope>NUCLEOTIDE SEQUENCE [LARGE SCALE GENOMIC DNA]</scope>
    <source>
        <strain evidence="11 12">CECT 5292</strain>
    </source>
</reference>
<comment type="function">
    <text evidence="8">Part of the outer membrane protein assembly complex, which is involved in assembly and insertion of beta-barrel proteins into the outer membrane.</text>
</comment>
<evidence type="ECO:0000256" key="1">
    <source>
        <dbReference type="ARBA" id="ARBA00004370"/>
    </source>
</evidence>
<dbReference type="GO" id="GO:0051205">
    <property type="term" value="P:protein insertion into membrane"/>
    <property type="evidence" value="ECO:0007669"/>
    <property type="project" value="UniProtKB-UniRule"/>
</dbReference>
<sequence precursor="true">MGLLLGVCRAGTGTMKRAGLAAVTAGFMSGAVYAQSFTFDNVEIEGNARVEAATILSFAGISRGETISAGQLNDAFQRVLSSGLFEDVVLTPRGSTLVIEVAEFPTINQINVEGNRRLKDEVVQSLIASQPRRVYSPSVAEQDAELIAQAYAEQGRLAATVKPSIIRRSDNRVDLVFEVTEGRVVEVERLSFTGNRAYSDRRLRRVLQTKQAGIFRQVVSRDTFIEDRVNFDRQVLSDFYASRGYVDFNIQGVSSELTRERDAFLITFDVEEGQQFRLGEVNVVSLLDDVDAAAFEDALKVGRSPVYSPNLIDINIARLERRALELGLNFVRADPRVTRNDRDLTLDVTFELTRGDRIFVERIDIEGNSTTLDRVIRRQFKVVEGDPFNPREIRNSAERIRALGYFGNAGVQAREGSSPNQVVIDVDVEEQPTGSLSFGASFGTANGFGLTAELRERNFLGRGQSVSLGFNTTDGSESLSFSFNEPAFLDRELGFGLSGSYGTTDSDFAAYNTESARLSPSINFPVSENGRLSLRYSLGFEEVLDVAVGSQLLSDDEGAGRQTVSSVGYTYSFDTRTTGLNPDAGLIFRFSQDLAGVGGDKEYLRSSFFAGATTKVLSDEVTLRAVLEGGALNSLNDTNSSVTDRFASSGRLRGFEPNGFGPREGDFAVGGNYYAVMRLEADFPIGLPEEYGISGGVYLDAGSVWGLDDDLSGAIDDSFSLRSAIGVSIFWNTAIGPLRFNFSKPLKFEKNFDKTETFDLSVSTSF</sequence>
<dbReference type="HAMAP" id="MF_01430">
    <property type="entry name" value="OM_assembly_BamA"/>
    <property type="match status" value="1"/>
</dbReference>
<dbReference type="InterPro" id="IPR023707">
    <property type="entry name" value="OM_assembly_BamA"/>
</dbReference>
<keyword evidence="7 8" id="KW-0998">Cell outer membrane</keyword>
<dbReference type="STRING" id="282199.GCA_001049735_00336"/>
<comment type="subunit">
    <text evidence="8">Part of the Bam complex.</text>
</comment>
<dbReference type="InterPro" id="IPR039910">
    <property type="entry name" value="D15-like"/>
</dbReference>
<dbReference type="RefSeq" id="WP_048597603.1">
    <property type="nucleotide sequence ID" value="NZ_CVPC01000002.1"/>
</dbReference>
<evidence type="ECO:0000256" key="4">
    <source>
        <dbReference type="ARBA" id="ARBA00022729"/>
    </source>
</evidence>
<feature type="chain" id="PRO_5008996742" description="Outer membrane protein assembly factor BamA" evidence="8">
    <location>
        <begin position="35"/>
        <end position="766"/>
    </location>
</feature>
<dbReference type="InterPro" id="IPR010827">
    <property type="entry name" value="BamA/TamA_POTRA"/>
</dbReference>
<comment type="subcellular location">
    <subcellularLocation>
        <location evidence="8">Cell outer membrane</location>
    </subcellularLocation>
    <subcellularLocation>
        <location evidence="1">Membrane</location>
    </subcellularLocation>
</comment>
<dbReference type="Gene3D" id="2.40.160.50">
    <property type="entry name" value="membrane protein fhac: a member of the omp85/tpsb transporter family"/>
    <property type="match status" value="1"/>
</dbReference>
<dbReference type="InterPro" id="IPR000184">
    <property type="entry name" value="Bac_surfAg_D15"/>
</dbReference>